<evidence type="ECO:0000313" key="1">
    <source>
        <dbReference type="EMBL" id="JAP09938.1"/>
    </source>
</evidence>
<feature type="non-terminal residue" evidence="1">
    <location>
        <position position="1"/>
    </location>
</feature>
<proteinExistence type="predicted"/>
<reference evidence="1" key="1">
    <citation type="submission" date="2015-12" db="EMBL/GenBank/DDBJ databases">
        <title>Gene expression during late stages of embryo sac development: a critical building block for successful pollen-pistil interactions.</title>
        <authorList>
            <person name="Liu Y."/>
            <person name="Joly V."/>
            <person name="Sabar M."/>
            <person name="Matton D.P."/>
        </authorList>
    </citation>
    <scope>NUCLEOTIDE SEQUENCE</scope>
</reference>
<sequence length="62" mass="7221">TRVIPIGESLLVSSITQNSTHTQERKEIDTYTDIELEEHWIETIGSHPCFNQEIGRQHRSMK</sequence>
<name>A0A0V0GNX2_SOLCH</name>
<dbReference type="EMBL" id="GEDG01034037">
    <property type="protein sequence ID" value="JAP09938.1"/>
    <property type="molecule type" value="Transcribed_RNA"/>
</dbReference>
<protein>
    <submittedName>
        <fullName evidence="1">Putative ovule protein</fullName>
    </submittedName>
</protein>
<accession>A0A0V0GNX2</accession>
<organism evidence="1">
    <name type="scientific">Solanum chacoense</name>
    <name type="common">Chaco potato</name>
    <dbReference type="NCBI Taxonomy" id="4108"/>
    <lineage>
        <taxon>Eukaryota</taxon>
        <taxon>Viridiplantae</taxon>
        <taxon>Streptophyta</taxon>
        <taxon>Embryophyta</taxon>
        <taxon>Tracheophyta</taxon>
        <taxon>Spermatophyta</taxon>
        <taxon>Magnoliopsida</taxon>
        <taxon>eudicotyledons</taxon>
        <taxon>Gunneridae</taxon>
        <taxon>Pentapetalae</taxon>
        <taxon>asterids</taxon>
        <taxon>lamiids</taxon>
        <taxon>Solanales</taxon>
        <taxon>Solanaceae</taxon>
        <taxon>Solanoideae</taxon>
        <taxon>Solaneae</taxon>
        <taxon>Solanum</taxon>
    </lineage>
</organism>
<dbReference type="AlphaFoldDB" id="A0A0V0GNX2"/>